<feature type="region of interest" description="Disordered" evidence="1">
    <location>
        <begin position="105"/>
        <end position="130"/>
    </location>
</feature>
<dbReference type="EMBL" id="QUTH01000248">
    <property type="protein sequence ID" value="RHZ34518.1"/>
    <property type="molecule type" value="Genomic_DNA"/>
</dbReference>
<protein>
    <submittedName>
        <fullName evidence="2">Uncharacterized protein</fullName>
    </submittedName>
</protein>
<accession>A0A418FSK0</accession>
<comment type="caution">
    <text evidence="2">The sequence shown here is derived from an EMBL/GenBank/DDBJ whole genome shotgun (WGS) entry which is preliminary data.</text>
</comment>
<gene>
    <name evidence="2" type="ORF">DYB37_000065</name>
</gene>
<name>A0A418FSK0_APHAT</name>
<evidence type="ECO:0000256" key="1">
    <source>
        <dbReference type="SAM" id="MobiDB-lite"/>
    </source>
</evidence>
<dbReference type="Proteomes" id="UP000285430">
    <property type="component" value="Unassembled WGS sequence"/>
</dbReference>
<sequence length="130" mass="14475">MQVQLVNEEMSGALKTLAMNKSVAMQDTVSNLFHDDRCADNYVDSCDDGGRNYKNPVKRPNACHNAAAAAAASVNVDLETYSFYPTPNYNRFRRDNRRSEVHSCHVIANDDANDDSNNDSNDNAKDNANR</sequence>
<evidence type="ECO:0000313" key="2">
    <source>
        <dbReference type="EMBL" id="RHZ34518.1"/>
    </source>
</evidence>
<proteinExistence type="predicted"/>
<organism evidence="2 3">
    <name type="scientific">Aphanomyces astaci</name>
    <name type="common">Crayfish plague agent</name>
    <dbReference type="NCBI Taxonomy" id="112090"/>
    <lineage>
        <taxon>Eukaryota</taxon>
        <taxon>Sar</taxon>
        <taxon>Stramenopiles</taxon>
        <taxon>Oomycota</taxon>
        <taxon>Saprolegniomycetes</taxon>
        <taxon>Saprolegniales</taxon>
        <taxon>Verrucalvaceae</taxon>
        <taxon>Aphanomyces</taxon>
    </lineage>
</organism>
<evidence type="ECO:0000313" key="3">
    <source>
        <dbReference type="Proteomes" id="UP000285430"/>
    </source>
</evidence>
<dbReference type="AlphaFoldDB" id="A0A418FSK0"/>
<reference evidence="2 3" key="1">
    <citation type="submission" date="2018-08" db="EMBL/GenBank/DDBJ databases">
        <title>Aphanomyces genome sequencing and annotation.</title>
        <authorList>
            <person name="Minardi D."/>
            <person name="Oidtmann B."/>
            <person name="Van Der Giezen M."/>
            <person name="Studholme D.J."/>
        </authorList>
    </citation>
    <scope>NUCLEOTIDE SEQUENCE [LARGE SCALE GENOMIC DNA]</scope>
    <source>
        <strain evidence="2 3">Da</strain>
    </source>
</reference>